<dbReference type="AlphaFoldDB" id="A0A2P2IXE4"/>
<accession>A0A2P2IXE4</accession>
<name>A0A2P2IXE4_RHIMU</name>
<evidence type="ECO:0000313" key="1">
    <source>
        <dbReference type="EMBL" id="MBW85896.1"/>
    </source>
</evidence>
<reference evidence="1" key="1">
    <citation type="submission" date="2018-02" db="EMBL/GenBank/DDBJ databases">
        <title>Rhizophora mucronata_Transcriptome.</title>
        <authorList>
            <person name="Meera S.P."/>
            <person name="Sreeshan A."/>
            <person name="Augustine A."/>
        </authorList>
    </citation>
    <scope>NUCLEOTIDE SEQUENCE</scope>
    <source>
        <tissue evidence="1">Leaf</tissue>
    </source>
</reference>
<protein>
    <submittedName>
        <fullName evidence="1">Uncharacterized protein</fullName>
    </submittedName>
</protein>
<organism evidence="1">
    <name type="scientific">Rhizophora mucronata</name>
    <name type="common">Asiatic mangrove</name>
    <dbReference type="NCBI Taxonomy" id="61149"/>
    <lineage>
        <taxon>Eukaryota</taxon>
        <taxon>Viridiplantae</taxon>
        <taxon>Streptophyta</taxon>
        <taxon>Embryophyta</taxon>
        <taxon>Tracheophyta</taxon>
        <taxon>Spermatophyta</taxon>
        <taxon>Magnoliopsida</taxon>
        <taxon>eudicotyledons</taxon>
        <taxon>Gunneridae</taxon>
        <taxon>Pentapetalae</taxon>
        <taxon>rosids</taxon>
        <taxon>fabids</taxon>
        <taxon>Malpighiales</taxon>
        <taxon>Rhizophoraceae</taxon>
        <taxon>Rhizophora</taxon>
    </lineage>
</organism>
<sequence>MWLLIHHKNQICCRESGFLVAFLGESDFRALLPARFDLDPQDFVNNLWLTEFIRNKT</sequence>
<dbReference type="EMBL" id="GGEC01005413">
    <property type="protein sequence ID" value="MBW85896.1"/>
    <property type="molecule type" value="Transcribed_RNA"/>
</dbReference>
<proteinExistence type="predicted"/>